<reference evidence="2 3" key="1">
    <citation type="submission" date="2019-10" db="EMBL/GenBank/DDBJ databases">
        <title>Gracilibacillus sp. nov. isolated from rice seeds.</title>
        <authorList>
            <person name="He S."/>
        </authorList>
    </citation>
    <scope>NUCLEOTIDE SEQUENCE [LARGE SCALE GENOMIC DNA]</scope>
    <source>
        <strain evidence="2 3">TD8</strain>
    </source>
</reference>
<feature type="coiled-coil region" evidence="1">
    <location>
        <begin position="18"/>
        <end position="49"/>
    </location>
</feature>
<name>A0A7C8GWQ4_9BACI</name>
<evidence type="ECO:0000313" key="3">
    <source>
        <dbReference type="Proteomes" id="UP000480246"/>
    </source>
</evidence>
<keyword evidence="1" id="KW-0175">Coiled coil</keyword>
<protein>
    <submittedName>
        <fullName evidence="2">Uncharacterized protein</fullName>
    </submittedName>
</protein>
<feature type="coiled-coil region" evidence="1">
    <location>
        <begin position="76"/>
        <end position="110"/>
    </location>
</feature>
<sequence length="311" mass="35642">MDEFYQQLINEKEKKRKLKRYLDERTQLASQLEQMRKRESELYHQLQQEKIDVEKLESFSIANIFYTVSGKKEEKLDQEKQEVVSAQLHYEEAKASVEDLETDVSELDHQIADLGDPEAKYQEILQQKYTHLLDTNNEKGEEAHLLLEKIGIIKDEQTEIEEALDAGHKVKRALVAASESLEKAKNWGTVDMFGGGLLSTSLKHSHIDDAKKATHQAQRLLRKFSHELSDIGKSFNANVEISGGLTFADYFLDGLVMDWFVQDKINQSSQEVDSMAQKVSSTIAQLKELKQEVAATEKQAERQWESIVLQA</sequence>
<organism evidence="2 3">
    <name type="scientific">Gracilibacillus oryzae</name>
    <dbReference type="NCBI Taxonomy" id="1672701"/>
    <lineage>
        <taxon>Bacteria</taxon>
        <taxon>Bacillati</taxon>
        <taxon>Bacillota</taxon>
        <taxon>Bacilli</taxon>
        <taxon>Bacillales</taxon>
        <taxon>Bacillaceae</taxon>
        <taxon>Gracilibacillus</taxon>
    </lineage>
</organism>
<dbReference type="Proteomes" id="UP000480246">
    <property type="component" value="Unassembled WGS sequence"/>
</dbReference>
<proteinExistence type="predicted"/>
<accession>A0A7C8GWQ4</accession>
<keyword evidence="3" id="KW-1185">Reference proteome</keyword>
<dbReference type="EMBL" id="WEID01000006">
    <property type="protein sequence ID" value="KAB8139199.1"/>
    <property type="molecule type" value="Genomic_DNA"/>
</dbReference>
<dbReference type="OrthoDB" id="3540923at2"/>
<comment type="caution">
    <text evidence="2">The sequence shown here is derived from an EMBL/GenBank/DDBJ whole genome shotgun (WGS) entry which is preliminary data.</text>
</comment>
<evidence type="ECO:0000256" key="1">
    <source>
        <dbReference type="SAM" id="Coils"/>
    </source>
</evidence>
<dbReference type="RefSeq" id="WP_153401171.1">
    <property type="nucleotide sequence ID" value="NZ_ML762424.1"/>
</dbReference>
<dbReference type="AlphaFoldDB" id="A0A7C8GWQ4"/>
<gene>
    <name evidence="2" type="ORF">F9U64_02080</name>
</gene>
<feature type="coiled-coil region" evidence="1">
    <location>
        <begin position="272"/>
        <end position="303"/>
    </location>
</feature>
<evidence type="ECO:0000313" key="2">
    <source>
        <dbReference type="EMBL" id="KAB8139199.1"/>
    </source>
</evidence>